<keyword evidence="1" id="KW-1133">Transmembrane helix</keyword>
<reference evidence="4" key="1">
    <citation type="submission" date="2016-06" db="UniProtKB">
        <authorList>
            <consortium name="WormBaseParasite"/>
        </authorList>
    </citation>
    <scope>IDENTIFICATION</scope>
</reference>
<feature type="transmembrane region" description="Helical" evidence="1">
    <location>
        <begin position="186"/>
        <end position="210"/>
    </location>
</feature>
<feature type="transmembrane region" description="Helical" evidence="1">
    <location>
        <begin position="323"/>
        <end position="352"/>
    </location>
</feature>
<evidence type="ECO:0000313" key="4">
    <source>
        <dbReference type="WBParaSite" id="SSLN_0002045701-mRNA-1"/>
    </source>
</evidence>
<keyword evidence="1" id="KW-0812">Transmembrane</keyword>
<feature type="transmembrane region" description="Helical" evidence="1">
    <location>
        <begin position="275"/>
        <end position="296"/>
    </location>
</feature>
<evidence type="ECO:0000313" key="2">
    <source>
        <dbReference type="EMBL" id="VDM06109.1"/>
    </source>
</evidence>
<sequence length="371" mass="41373">MEASKKLWSCIVDSHWPDGLDICEVTLSIFGLIGNFTVTVLLFLLRANNSEALTLLRILSFSSLMSTFIEVVHDEVIPNKSTGNVVFDGLVCVLWSSRFLYWYSKAHVYHSLFYFACNRAIELLQIWTHLITTKKQRLTAFLLLIFISSFLSAAPQFLLAQPHVLNCACALPTENFAILSMIYAHVFLWVAIFGVIYPIILVYICIALLLRLRRRENCALVDELDQLVFVKARSSASCNIADALAVSSPTEAEASIINNPRAAATRGSKDVSARYVWSASFCIIPLSAAYIATFSYDATYQFLSAAGQISYVLHSPAQKFSHILLSLFGSMVPLILFFHIPAMRSLIFVVIVSIGKRCRSVRSTDVGDQLT</sequence>
<dbReference type="EMBL" id="UYSU01048922">
    <property type="protein sequence ID" value="VDM06109.1"/>
    <property type="molecule type" value="Genomic_DNA"/>
</dbReference>
<evidence type="ECO:0000256" key="1">
    <source>
        <dbReference type="SAM" id="Phobius"/>
    </source>
</evidence>
<keyword evidence="1" id="KW-0472">Membrane</keyword>
<name>A0A183TTC5_SCHSO</name>
<dbReference type="AlphaFoldDB" id="A0A183TTC5"/>
<dbReference type="STRING" id="70667.A0A183TTC5"/>
<feature type="transmembrane region" description="Helical" evidence="1">
    <location>
        <begin position="25"/>
        <end position="45"/>
    </location>
</feature>
<organism evidence="4">
    <name type="scientific">Schistocephalus solidus</name>
    <name type="common">Tapeworm</name>
    <dbReference type="NCBI Taxonomy" id="70667"/>
    <lineage>
        <taxon>Eukaryota</taxon>
        <taxon>Metazoa</taxon>
        <taxon>Spiralia</taxon>
        <taxon>Lophotrochozoa</taxon>
        <taxon>Platyhelminthes</taxon>
        <taxon>Cestoda</taxon>
        <taxon>Eucestoda</taxon>
        <taxon>Diphyllobothriidea</taxon>
        <taxon>Diphyllobothriidae</taxon>
        <taxon>Schistocephalus</taxon>
    </lineage>
</organism>
<protein>
    <submittedName>
        <fullName evidence="4">G_PROTEIN_RECEP_F1_2 domain-containing protein</fullName>
    </submittedName>
</protein>
<evidence type="ECO:0000313" key="3">
    <source>
        <dbReference type="Proteomes" id="UP000275846"/>
    </source>
</evidence>
<keyword evidence="3" id="KW-1185">Reference proteome</keyword>
<accession>A0A183TTC5</accession>
<feature type="transmembrane region" description="Helical" evidence="1">
    <location>
        <begin position="138"/>
        <end position="158"/>
    </location>
</feature>
<dbReference type="WBParaSite" id="SSLN_0002045701-mRNA-1">
    <property type="protein sequence ID" value="SSLN_0002045701-mRNA-1"/>
    <property type="gene ID" value="SSLN_0002045701"/>
</dbReference>
<dbReference type="Proteomes" id="UP000275846">
    <property type="component" value="Unassembled WGS sequence"/>
</dbReference>
<dbReference type="Gene3D" id="1.20.1070.10">
    <property type="entry name" value="Rhodopsin 7-helix transmembrane proteins"/>
    <property type="match status" value="1"/>
</dbReference>
<gene>
    <name evidence="2" type="ORF">SSLN_LOCUS19723</name>
</gene>
<proteinExistence type="predicted"/>
<reference evidence="2 3" key="2">
    <citation type="submission" date="2018-11" db="EMBL/GenBank/DDBJ databases">
        <authorList>
            <consortium name="Pathogen Informatics"/>
        </authorList>
    </citation>
    <scope>NUCLEOTIDE SEQUENCE [LARGE SCALE GENOMIC DNA]</scope>
    <source>
        <strain evidence="2 3">NST_G2</strain>
    </source>
</reference>